<dbReference type="Proteomes" id="UP001589898">
    <property type="component" value="Unassembled WGS sequence"/>
</dbReference>
<evidence type="ECO:0000256" key="5">
    <source>
        <dbReference type="ARBA" id="ARBA00022764"/>
    </source>
</evidence>
<keyword evidence="3 8" id="KW-0349">Heme</keyword>
<dbReference type="PANTHER" id="PTHR33751">
    <property type="entry name" value="CBB3-TYPE CYTOCHROME C OXIDASE SUBUNIT FIXP"/>
    <property type="match status" value="1"/>
</dbReference>
<comment type="caution">
    <text evidence="11">The sequence shown here is derived from an EMBL/GenBank/DDBJ whole genome shotgun (WGS) entry which is preliminary data.</text>
</comment>
<evidence type="ECO:0000256" key="2">
    <source>
        <dbReference type="ARBA" id="ARBA00022448"/>
    </source>
</evidence>
<accession>A0ABV6SZA4</accession>
<gene>
    <name evidence="11" type="ORF">ACFFFU_13640</name>
</gene>
<comment type="subcellular location">
    <subcellularLocation>
        <location evidence="1">Periplasm</location>
    </subcellularLocation>
</comment>
<feature type="domain" description="Cytochrome c" evidence="10">
    <location>
        <begin position="64"/>
        <end position="142"/>
    </location>
</feature>
<evidence type="ECO:0000313" key="11">
    <source>
        <dbReference type="EMBL" id="MFC0718772.1"/>
    </source>
</evidence>
<dbReference type="InterPro" id="IPR009056">
    <property type="entry name" value="Cyt_c-like_dom"/>
</dbReference>
<dbReference type="InterPro" id="IPR050597">
    <property type="entry name" value="Cytochrome_c_Oxidase_Subunit"/>
</dbReference>
<dbReference type="PROSITE" id="PS51007">
    <property type="entry name" value="CYTC"/>
    <property type="match status" value="2"/>
</dbReference>
<dbReference type="RefSeq" id="WP_386660228.1">
    <property type="nucleotide sequence ID" value="NZ_JBHLTF010000033.1"/>
</dbReference>
<dbReference type="InterPro" id="IPR036909">
    <property type="entry name" value="Cyt_c-like_dom_sf"/>
</dbReference>
<keyword evidence="7 8" id="KW-0408">Iron</keyword>
<evidence type="ECO:0000256" key="4">
    <source>
        <dbReference type="ARBA" id="ARBA00022723"/>
    </source>
</evidence>
<keyword evidence="2" id="KW-0813">Transport</keyword>
<evidence type="ECO:0000256" key="8">
    <source>
        <dbReference type="PROSITE-ProRule" id="PRU00433"/>
    </source>
</evidence>
<reference evidence="11 12" key="1">
    <citation type="submission" date="2024-09" db="EMBL/GenBank/DDBJ databases">
        <authorList>
            <person name="Sun Q."/>
            <person name="Mori K."/>
        </authorList>
    </citation>
    <scope>NUCLEOTIDE SEQUENCE [LARGE SCALE GENOMIC DNA]</scope>
    <source>
        <strain evidence="11 12">KCTC 52403</strain>
    </source>
</reference>
<dbReference type="SUPFAM" id="SSF46626">
    <property type="entry name" value="Cytochrome c"/>
    <property type="match status" value="2"/>
</dbReference>
<evidence type="ECO:0000256" key="7">
    <source>
        <dbReference type="ARBA" id="ARBA00023004"/>
    </source>
</evidence>
<dbReference type="Gene3D" id="1.10.760.10">
    <property type="entry name" value="Cytochrome c-like domain"/>
    <property type="match status" value="2"/>
</dbReference>
<dbReference type="InterPro" id="IPR024167">
    <property type="entry name" value="Cytochrome_c4-like"/>
</dbReference>
<name>A0ABV6SZA4_9GAMM</name>
<feature type="signal peptide" evidence="9">
    <location>
        <begin position="1"/>
        <end position="27"/>
    </location>
</feature>
<evidence type="ECO:0000313" key="12">
    <source>
        <dbReference type="Proteomes" id="UP001589898"/>
    </source>
</evidence>
<dbReference type="PIRSF" id="PIRSF000005">
    <property type="entry name" value="Cytochrome_c4"/>
    <property type="match status" value="1"/>
</dbReference>
<proteinExistence type="predicted"/>
<keyword evidence="12" id="KW-1185">Reference proteome</keyword>
<feature type="domain" description="Cytochrome c" evidence="10">
    <location>
        <begin position="161"/>
        <end position="265"/>
    </location>
</feature>
<keyword evidence="9" id="KW-0732">Signal</keyword>
<evidence type="ECO:0000256" key="3">
    <source>
        <dbReference type="ARBA" id="ARBA00022617"/>
    </source>
</evidence>
<dbReference type="EMBL" id="JBHLTF010000033">
    <property type="protein sequence ID" value="MFC0718772.1"/>
    <property type="molecule type" value="Genomic_DNA"/>
</dbReference>
<evidence type="ECO:0000259" key="10">
    <source>
        <dbReference type="PROSITE" id="PS51007"/>
    </source>
</evidence>
<keyword evidence="6" id="KW-0249">Electron transport</keyword>
<dbReference type="PANTHER" id="PTHR33751:SF9">
    <property type="entry name" value="CYTOCHROME C4"/>
    <property type="match status" value="1"/>
</dbReference>
<dbReference type="Pfam" id="PF00034">
    <property type="entry name" value="Cytochrom_C"/>
    <property type="match status" value="2"/>
</dbReference>
<organism evidence="11 12">
    <name type="scientific">Luteimonas padinae</name>
    <dbReference type="NCBI Taxonomy" id="1714359"/>
    <lineage>
        <taxon>Bacteria</taxon>
        <taxon>Pseudomonadati</taxon>
        <taxon>Pseudomonadota</taxon>
        <taxon>Gammaproteobacteria</taxon>
        <taxon>Lysobacterales</taxon>
        <taxon>Lysobacteraceae</taxon>
        <taxon>Luteimonas</taxon>
    </lineage>
</organism>
<keyword evidence="5" id="KW-0574">Periplasm</keyword>
<evidence type="ECO:0000256" key="6">
    <source>
        <dbReference type="ARBA" id="ARBA00022982"/>
    </source>
</evidence>
<evidence type="ECO:0000256" key="1">
    <source>
        <dbReference type="ARBA" id="ARBA00004418"/>
    </source>
</evidence>
<sequence>MTGRHARAGLLALAATITLLAAATAPAQDAGATDAEADATAEEAQVATDGPRYFDLRRITPITGDPARGKEKSELCSACHGQDGTSVVPIYPDIAGQSADYMYWQLVKFKDAGFGGTVMAVAVENLDEQDMRDLALYYASLPYAGSPPEPGEDAEEPRDPALLARGEQLYLHGDPSAGIPPCQACHGADARGHPRAREVDAAGFTPYAAYPALRGQRDAYLITRIGEYQDGKHTNLTTDFVMGGAAKHLDKASVEALAAWLSSLPR</sequence>
<evidence type="ECO:0000256" key="9">
    <source>
        <dbReference type="SAM" id="SignalP"/>
    </source>
</evidence>
<feature type="chain" id="PRO_5046555575" evidence="9">
    <location>
        <begin position="28"/>
        <end position="266"/>
    </location>
</feature>
<keyword evidence="4 8" id="KW-0479">Metal-binding</keyword>
<protein>
    <submittedName>
        <fullName evidence="11">C-type cytochrome</fullName>
    </submittedName>
</protein>